<dbReference type="Gene3D" id="3.40.50.300">
    <property type="entry name" value="P-loop containing nucleotide triphosphate hydrolases"/>
    <property type="match status" value="1"/>
</dbReference>
<feature type="repeat" description="WD" evidence="3">
    <location>
        <begin position="1014"/>
        <end position="1055"/>
    </location>
</feature>
<dbReference type="STRING" id="2769.R7QDV4"/>
<reference evidence="8" key="1">
    <citation type="journal article" date="2013" name="Proc. Natl. Acad. Sci. U.S.A.">
        <title>Genome structure and metabolic features in the red seaweed Chondrus crispus shed light on evolution of the Archaeplastida.</title>
        <authorList>
            <person name="Collen J."/>
            <person name="Porcel B."/>
            <person name="Carre W."/>
            <person name="Ball S.G."/>
            <person name="Chaparro C."/>
            <person name="Tonon T."/>
            <person name="Barbeyron T."/>
            <person name="Michel G."/>
            <person name="Noel B."/>
            <person name="Valentin K."/>
            <person name="Elias M."/>
            <person name="Artiguenave F."/>
            <person name="Arun A."/>
            <person name="Aury J.M."/>
            <person name="Barbosa-Neto J.F."/>
            <person name="Bothwell J.H."/>
            <person name="Bouget F.Y."/>
            <person name="Brillet L."/>
            <person name="Cabello-Hurtado F."/>
            <person name="Capella-Gutierrez S."/>
            <person name="Charrier B."/>
            <person name="Cladiere L."/>
            <person name="Cock J.M."/>
            <person name="Coelho S.M."/>
            <person name="Colleoni C."/>
            <person name="Czjzek M."/>
            <person name="Da Silva C."/>
            <person name="Delage L."/>
            <person name="Denoeud F."/>
            <person name="Deschamps P."/>
            <person name="Dittami S.M."/>
            <person name="Gabaldon T."/>
            <person name="Gachon C.M."/>
            <person name="Groisillier A."/>
            <person name="Herve C."/>
            <person name="Jabbari K."/>
            <person name="Katinka M."/>
            <person name="Kloareg B."/>
            <person name="Kowalczyk N."/>
            <person name="Labadie K."/>
            <person name="Leblanc C."/>
            <person name="Lopez P.J."/>
            <person name="McLachlan D.H."/>
            <person name="Meslet-Cladiere L."/>
            <person name="Moustafa A."/>
            <person name="Nehr Z."/>
            <person name="Nyvall Collen P."/>
            <person name="Panaud O."/>
            <person name="Partensky F."/>
            <person name="Poulain J."/>
            <person name="Rensing S.A."/>
            <person name="Rousvoal S."/>
            <person name="Samson G."/>
            <person name="Symeonidi A."/>
            <person name="Weissenbach J."/>
            <person name="Zambounis A."/>
            <person name="Wincker P."/>
            <person name="Boyen C."/>
        </authorList>
    </citation>
    <scope>NUCLEOTIDE SEQUENCE [LARGE SCALE GENOMIC DNA]</scope>
    <source>
        <strain evidence="8">cv. Stackhouse</strain>
    </source>
</reference>
<feature type="repeat" description="WD" evidence="3">
    <location>
        <begin position="671"/>
        <end position="712"/>
    </location>
</feature>
<evidence type="ECO:0000256" key="4">
    <source>
        <dbReference type="SAM" id="MobiDB-lite"/>
    </source>
</evidence>
<feature type="repeat" description="WD" evidence="3">
    <location>
        <begin position="714"/>
        <end position="755"/>
    </location>
</feature>
<evidence type="ECO:0000256" key="2">
    <source>
        <dbReference type="ARBA" id="ARBA00022737"/>
    </source>
</evidence>
<dbReference type="InterPro" id="IPR019775">
    <property type="entry name" value="WD40_repeat_CS"/>
</dbReference>
<dbReference type="KEGG" id="ccp:CHC_T00008484001"/>
<protein>
    <submittedName>
        <fullName evidence="7">WD40-repeat containing protein</fullName>
    </submittedName>
</protein>
<dbReference type="InterPro" id="IPR042197">
    <property type="entry name" value="Apaf_helical"/>
</dbReference>
<dbReference type="PROSITE" id="PS50294">
    <property type="entry name" value="WD_REPEATS_REGION"/>
    <property type="match status" value="5"/>
</dbReference>
<organism evidence="7 8">
    <name type="scientific">Chondrus crispus</name>
    <name type="common">Carrageen Irish moss</name>
    <name type="synonym">Polymorpha crispa</name>
    <dbReference type="NCBI Taxonomy" id="2769"/>
    <lineage>
        <taxon>Eukaryota</taxon>
        <taxon>Rhodophyta</taxon>
        <taxon>Florideophyceae</taxon>
        <taxon>Rhodymeniophycidae</taxon>
        <taxon>Gigartinales</taxon>
        <taxon>Gigartinaceae</taxon>
        <taxon>Chondrus</taxon>
    </lineage>
</organism>
<keyword evidence="8" id="KW-1185">Reference proteome</keyword>
<dbReference type="SUPFAM" id="SSF52540">
    <property type="entry name" value="P-loop containing nucleoside triphosphate hydrolases"/>
    <property type="match status" value="1"/>
</dbReference>
<dbReference type="EMBL" id="HG001738">
    <property type="protein sequence ID" value="CDF35626.1"/>
    <property type="molecule type" value="Genomic_DNA"/>
</dbReference>
<dbReference type="Gene3D" id="2.130.10.10">
    <property type="entry name" value="YVTN repeat-like/Quinoprotein amine dehydrogenase"/>
    <property type="match status" value="4"/>
</dbReference>
<dbReference type="PhylomeDB" id="R7QDV4"/>
<dbReference type="GO" id="GO:0005829">
    <property type="term" value="C:cytosol"/>
    <property type="evidence" value="ECO:0007669"/>
    <property type="project" value="UniProtKB-ARBA"/>
</dbReference>
<dbReference type="OrthoDB" id="538223at2759"/>
<proteinExistence type="predicted"/>
<dbReference type="Gramene" id="CDF35626">
    <property type="protein sequence ID" value="CDF35626"/>
    <property type="gene ID" value="CHC_T00008484001"/>
</dbReference>
<dbReference type="SMART" id="SM00320">
    <property type="entry name" value="WD40"/>
    <property type="match status" value="12"/>
</dbReference>
<dbReference type="InterPro" id="IPR001680">
    <property type="entry name" value="WD40_rpt"/>
</dbReference>
<dbReference type="AlphaFoldDB" id="R7QDV4"/>
<accession>R7QDV4</accession>
<evidence type="ECO:0000313" key="7">
    <source>
        <dbReference type="EMBL" id="CDF35626.1"/>
    </source>
</evidence>
<evidence type="ECO:0000313" key="8">
    <source>
        <dbReference type="Proteomes" id="UP000012073"/>
    </source>
</evidence>
<dbReference type="PANTHER" id="PTHR19879">
    <property type="entry name" value="TRANSCRIPTION INITIATION FACTOR TFIID"/>
    <property type="match status" value="1"/>
</dbReference>
<dbReference type="RefSeq" id="XP_005715445.1">
    <property type="nucleotide sequence ID" value="XM_005715388.1"/>
</dbReference>
<dbReference type="InterPro" id="IPR036322">
    <property type="entry name" value="WD40_repeat_dom_sf"/>
</dbReference>
<sequence>MGGVGKSCALKGLATDADVQEHLSGGIYWIVLGKDCTEADVVRRVARIAKQSGGVKVAKSVLEEESIDGAVSEARRWFSGQRSLLLVDDVWDKNDVGRDIVRRLCEIVDTKKGSRLAFTTRDWSVVGNSEAVEFSKRSREVSREILLRSAGLAEEEVKDYRELVNKTLDLCGGLPMALSVAGSAISMRRRNARDVNLREIWNEYLRLLGKHPGRLINGKVSCDAYETLRSAFETSLKMLDETLLSEIGCPMTYDEMYRSVVVILRQGWLPVSVLGLLWGLEDEDEVTEVLNVFSAGSLAERRDRILNGSQCPGITLHDLQLDFVEDKCRKHGEVKKWHEKIARRWQSKRYLGAGAGSDRWAKDDIFEDDYVRNNVSRHLLGAGHVVDLSELLTDPEWVVRRLVGREILGLEGDFGILRHQLEEGNDNKMERRSTSWSLKMIAEAARLCAPFVSQNTEEVWFQLHARLIDVADHSKLLQKYSADIEKYADKPWLRAMRPCLSAPGVLQFILLCSGRVYGLSAFQGKENILIWGRSAKGAFVDTFVSGELKESSTLQRQQNETRDSNVDGGIGAEDPVVSDEILSSESSFGSQVRRVYVSKDGDHAAIIYKNGRMEVWDVRKRKTIGKAIGEDENAVVCAAWSPDGSRLAFGEYKNDVKIWDVNARRTLGNVLLGNVGYIMCLAWSLDGKQLASAGAGKTILIWNLENQRVMKEIFRGEGSNISCIAWSPNGFHLASGGWDDSVWIWNVETGKAVQTALKGHGGSVHCVSWSTDGMQLASGGADGTVRVWDVKTSEAKERVLFQPGNAAHCVEWSPDGTQLAVGAADAKVTIWRVEDQKATRSGSCLRNDFASCVSWSPDGSRLGCWGANKVFQIWDVETGKVIQEVKPGRETLGELGAWSPNGSRLAFGIGKESVVIWDSDAGRVVGESLNCCGVILCLSWSPDGSWLASAGEGDGVRIWDMQTGEAVGGIPSGHQGSVQGVGWSPDGSHLASAGVDGTVNIWKAKTMKAVGEPLRGHNKAVQCVAWSPDGLQLATGGYDTTVRIWDVVNGKGSGMVLGEHESSVRTLEWLPDGSSVISEALDGRRVWDVATEEEIDEVVTSNLRVRGKSVFHVTESEEKCLATLDLGEFQRNRCSPSGRHLTVWDGKRLIWLEFSE</sequence>
<feature type="repeat" description="WD" evidence="3">
    <location>
        <begin position="971"/>
        <end position="1012"/>
    </location>
</feature>
<dbReference type="InterPro" id="IPR024977">
    <property type="entry name" value="Apc4-like_WD40_dom"/>
</dbReference>
<dbReference type="PROSITE" id="PS00678">
    <property type="entry name" value="WD_REPEATS_1"/>
    <property type="match status" value="3"/>
</dbReference>
<feature type="repeat" description="WD" evidence="3">
    <location>
        <begin position="628"/>
        <end position="669"/>
    </location>
</feature>
<feature type="repeat" description="WD" evidence="3">
    <location>
        <begin position="853"/>
        <end position="884"/>
    </location>
</feature>
<dbReference type="PROSITE" id="PS50082">
    <property type="entry name" value="WD_REPEATS_2"/>
    <property type="match status" value="9"/>
</dbReference>
<dbReference type="Pfam" id="PF12894">
    <property type="entry name" value="ANAPC4_WD40"/>
    <property type="match status" value="1"/>
</dbReference>
<evidence type="ECO:0000256" key="3">
    <source>
        <dbReference type="PROSITE-ProRule" id="PRU00221"/>
    </source>
</evidence>
<dbReference type="InterPro" id="IPR002182">
    <property type="entry name" value="NB-ARC"/>
</dbReference>
<dbReference type="InterPro" id="IPR020472">
    <property type="entry name" value="WD40_PAC1"/>
</dbReference>
<dbReference type="InterPro" id="IPR015943">
    <property type="entry name" value="WD40/YVTN_repeat-like_dom_sf"/>
</dbReference>
<dbReference type="GeneID" id="17323161"/>
<dbReference type="Proteomes" id="UP000012073">
    <property type="component" value="Unassembled WGS sequence"/>
</dbReference>
<dbReference type="PRINTS" id="PR00320">
    <property type="entry name" value="GPROTEINBRPT"/>
</dbReference>
<feature type="region of interest" description="Disordered" evidence="4">
    <location>
        <begin position="551"/>
        <end position="571"/>
    </location>
</feature>
<dbReference type="GO" id="GO:0043531">
    <property type="term" value="F:ADP binding"/>
    <property type="evidence" value="ECO:0007669"/>
    <property type="project" value="InterPro"/>
</dbReference>
<evidence type="ECO:0000259" key="5">
    <source>
        <dbReference type="Pfam" id="PF00931"/>
    </source>
</evidence>
<dbReference type="CDD" id="cd00200">
    <property type="entry name" value="WD40"/>
    <property type="match status" value="1"/>
</dbReference>
<dbReference type="Pfam" id="PF00400">
    <property type="entry name" value="WD40"/>
    <property type="match status" value="7"/>
</dbReference>
<evidence type="ECO:0000259" key="6">
    <source>
        <dbReference type="Pfam" id="PF12894"/>
    </source>
</evidence>
<feature type="repeat" description="WD" evidence="3">
    <location>
        <begin position="935"/>
        <end position="969"/>
    </location>
</feature>
<keyword evidence="2" id="KW-0677">Repeat</keyword>
<feature type="repeat" description="WD" evidence="3">
    <location>
        <begin position="757"/>
        <end position="798"/>
    </location>
</feature>
<keyword evidence="1 3" id="KW-0853">WD repeat</keyword>
<dbReference type="SUPFAM" id="SSF50978">
    <property type="entry name" value="WD40 repeat-like"/>
    <property type="match status" value="2"/>
</dbReference>
<feature type="domain" description="NB-ARC" evidence="5">
    <location>
        <begin position="1"/>
        <end position="132"/>
    </location>
</feature>
<dbReference type="Gene3D" id="1.10.8.430">
    <property type="entry name" value="Helical domain of apoptotic protease-activating factors"/>
    <property type="match status" value="1"/>
</dbReference>
<feature type="repeat" description="WD" evidence="3">
    <location>
        <begin position="810"/>
        <end position="841"/>
    </location>
</feature>
<feature type="domain" description="Anaphase-promoting complex subunit 4-like WD40" evidence="6">
    <location>
        <begin position="810"/>
        <end position="890"/>
    </location>
</feature>
<dbReference type="Pfam" id="PF00931">
    <property type="entry name" value="NB-ARC"/>
    <property type="match status" value="1"/>
</dbReference>
<name>R7QDV4_CHOCR</name>
<gene>
    <name evidence="7" type="ORF">CHC_T00008484001</name>
</gene>
<evidence type="ECO:0000256" key="1">
    <source>
        <dbReference type="ARBA" id="ARBA00022574"/>
    </source>
</evidence>
<dbReference type="InterPro" id="IPR027417">
    <property type="entry name" value="P-loop_NTPase"/>
</dbReference>
<dbReference type="Gene3D" id="1.10.10.10">
    <property type="entry name" value="Winged helix-like DNA-binding domain superfamily/Winged helix DNA-binding domain"/>
    <property type="match status" value="1"/>
</dbReference>
<dbReference type="PANTHER" id="PTHR19879:SF9">
    <property type="entry name" value="TRANSCRIPTION INITIATION FACTOR TFIID SUBUNIT 5"/>
    <property type="match status" value="1"/>
</dbReference>
<dbReference type="InterPro" id="IPR036388">
    <property type="entry name" value="WH-like_DNA-bd_sf"/>
</dbReference>